<name>A0A923I4K4_9FIRM</name>
<dbReference type="InterPro" id="IPR008135">
    <property type="entry name" value="Competence-induced_CinA"/>
</dbReference>
<dbReference type="Pfam" id="PF02464">
    <property type="entry name" value="CinA"/>
    <property type="match status" value="1"/>
</dbReference>
<dbReference type="NCBIfam" id="TIGR00200">
    <property type="entry name" value="cinA_nterm"/>
    <property type="match status" value="1"/>
</dbReference>
<feature type="domain" description="MoaB/Mog" evidence="2">
    <location>
        <begin position="4"/>
        <end position="171"/>
    </location>
</feature>
<evidence type="ECO:0000313" key="3">
    <source>
        <dbReference type="EMBL" id="MBC3888915.1"/>
    </source>
</evidence>
<dbReference type="RefSeq" id="WP_148567184.1">
    <property type="nucleotide sequence ID" value="NZ_RXYA01000008.1"/>
</dbReference>
<dbReference type="Proteomes" id="UP000616595">
    <property type="component" value="Unassembled WGS sequence"/>
</dbReference>
<organism evidence="3 4">
    <name type="scientific">Acetobacterium paludosum</name>
    <dbReference type="NCBI Taxonomy" id="52693"/>
    <lineage>
        <taxon>Bacteria</taxon>
        <taxon>Bacillati</taxon>
        <taxon>Bacillota</taxon>
        <taxon>Clostridia</taxon>
        <taxon>Eubacteriales</taxon>
        <taxon>Eubacteriaceae</taxon>
        <taxon>Acetobacterium</taxon>
    </lineage>
</organism>
<sequence length="413" mass="45654">MKCEIICVGTELLVGDTLNTNVQYLSRELSNQGLSVGYHTTVGDNPKRLEEVVKIAFNRSDLIITTGGLGPTQDDLTKEVIAELFNKELVQDEKVKEELLQFFANREFPFTPNNLKQIFVPEHAEVLPNPCGTAPGILLREQGRVIIMLPGPPREMKCVFEEDVLPLIRKKNRQLVLSRYYNLSDIGESAVEDRLLDLIDTQTNPTIATYAKMGEVLVRITANGENEKELNTLLDQYEDIMLERFKDNIFTCSKQSLAETVAKLLIEKNITIATAESCTGGLIASQLTEESGISKVFGTGIVSYSNETKINLLHVKAETLEKFGAVSEETAREMCENLQKISNADLAVSVTGIAGPEGGTAEKPVGLVYIGLCYNGITQITTCHFNGERKIIQQKTANKVFHLIGKTIVDKAK</sequence>
<dbReference type="InterPro" id="IPR050101">
    <property type="entry name" value="CinA"/>
</dbReference>
<proteinExistence type="inferred from homology"/>
<evidence type="ECO:0000259" key="2">
    <source>
        <dbReference type="SMART" id="SM00852"/>
    </source>
</evidence>
<dbReference type="InterPro" id="IPR041424">
    <property type="entry name" value="CinA_KH"/>
</dbReference>
<dbReference type="PIRSF" id="PIRSF006728">
    <property type="entry name" value="CinA"/>
    <property type="match status" value="1"/>
</dbReference>
<dbReference type="NCBIfam" id="NF001813">
    <property type="entry name" value="PRK00549.1"/>
    <property type="match status" value="1"/>
</dbReference>
<dbReference type="SMART" id="SM00852">
    <property type="entry name" value="MoCF_biosynth"/>
    <property type="match status" value="1"/>
</dbReference>
<dbReference type="Gene3D" id="3.40.980.10">
    <property type="entry name" value="MoaB/Mog-like domain"/>
    <property type="match status" value="1"/>
</dbReference>
<dbReference type="SUPFAM" id="SSF142433">
    <property type="entry name" value="CinA-like"/>
    <property type="match status" value="1"/>
</dbReference>
<dbReference type="NCBIfam" id="TIGR00199">
    <property type="entry name" value="PncC_domain"/>
    <property type="match status" value="1"/>
</dbReference>
<reference evidence="3" key="1">
    <citation type="submission" date="2019-10" db="EMBL/GenBank/DDBJ databases">
        <authorList>
            <person name="Ross D.E."/>
            <person name="Gulliver D."/>
        </authorList>
    </citation>
    <scope>NUCLEOTIDE SEQUENCE</scope>
    <source>
        <strain evidence="3">DER-2019</strain>
    </source>
</reference>
<evidence type="ECO:0000313" key="4">
    <source>
        <dbReference type="Proteomes" id="UP000616595"/>
    </source>
</evidence>
<dbReference type="OrthoDB" id="9801454at2"/>
<dbReference type="PANTHER" id="PTHR13939">
    <property type="entry name" value="NICOTINAMIDE-NUCLEOTIDE AMIDOHYDROLASE PNCC"/>
    <property type="match status" value="1"/>
</dbReference>
<dbReference type="Pfam" id="PF18146">
    <property type="entry name" value="CinA_KH"/>
    <property type="match status" value="1"/>
</dbReference>
<accession>A0A923I4K4</accession>
<dbReference type="Gene3D" id="3.30.70.2860">
    <property type="match status" value="1"/>
</dbReference>
<dbReference type="Gene3D" id="3.90.950.20">
    <property type="entry name" value="CinA-like"/>
    <property type="match status" value="1"/>
</dbReference>
<keyword evidence="4" id="KW-1185">Reference proteome</keyword>
<dbReference type="HAMAP" id="MF_00226_B">
    <property type="entry name" value="CinA_B"/>
    <property type="match status" value="1"/>
</dbReference>
<dbReference type="InterPro" id="IPR036653">
    <property type="entry name" value="CinA-like_C"/>
</dbReference>
<dbReference type="InterPro" id="IPR008136">
    <property type="entry name" value="CinA_C"/>
</dbReference>
<dbReference type="AlphaFoldDB" id="A0A923I4K4"/>
<dbReference type="SUPFAM" id="SSF53218">
    <property type="entry name" value="Molybdenum cofactor biosynthesis proteins"/>
    <property type="match status" value="1"/>
</dbReference>
<dbReference type="Pfam" id="PF00994">
    <property type="entry name" value="MoCF_biosynth"/>
    <property type="match status" value="1"/>
</dbReference>
<dbReference type="InterPro" id="IPR036425">
    <property type="entry name" value="MoaB/Mog-like_dom_sf"/>
</dbReference>
<dbReference type="NCBIfam" id="TIGR00177">
    <property type="entry name" value="molyb_syn"/>
    <property type="match status" value="1"/>
</dbReference>
<dbReference type="EMBL" id="WJBD01000013">
    <property type="protein sequence ID" value="MBC3888915.1"/>
    <property type="molecule type" value="Genomic_DNA"/>
</dbReference>
<protein>
    <recommendedName>
        <fullName evidence="1">Putative competence-damage inducible protein</fullName>
    </recommendedName>
</protein>
<comment type="similarity">
    <text evidence="1">Belongs to the CinA family.</text>
</comment>
<dbReference type="InterPro" id="IPR001453">
    <property type="entry name" value="MoaB/Mog_dom"/>
</dbReference>
<comment type="caution">
    <text evidence="3">The sequence shown here is derived from an EMBL/GenBank/DDBJ whole genome shotgun (WGS) entry which is preliminary data.</text>
</comment>
<evidence type="ECO:0000256" key="1">
    <source>
        <dbReference type="HAMAP-Rule" id="MF_00226"/>
    </source>
</evidence>
<dbReference type="PANTHER" id="PTHR13939:SF0">
    <property type="entry name" value="NMN AMIDOHYDROLASE-LIKE PROTEIN YFAY"/>
    <property type="match status" value="1"/>
</dbReference>
<reference evidence="3" key="2">
    <citation type="submission" date="2020-10" db="EMBL/GenBank/DDBJ databases">
        <title>Comparative genomics of the Acetobacterium genus.</title>
        <authorList>
            <person name="Marshall C."/>
            <person name="May H."/>
            <person name="Norman S."/>
        </authorList>
    </citation>
    <scope>NUCLEOTIDE SEQUENCE</scope>
    <source>
        <strain evidence="3">DER-2019</strain>
    </source>
</reference>
<dbReference type="CDD" id="cd00885">
    <property type="entry name" value="cinA"/>
    <property type="match status" value="1"/>
</dbReference>
<gene>
    <name evidence="1" type="primary">cinA</name>
    <name evidence="3" type="ORF">GH810_11380</name>
</gene>